<dbReference type="Proteomes" id="UP000275321">
    <property type="component" value="Unassembled WGS sequence"/>
</dbReference>
<dbReference type="EMBL" id="RHWT01000035">
    <property type="protein sequence ID" value="RSB28231.1"/>
    <property type="molecule type" value="Genomic_DNA"/>
</dbReference>
<protein>
    <submittedName>
        <fullName evidence="1">Uncharacterized protein</fullName>
    </submittedName>
</protein>
<comment type="caution">
    <text evidence="1">The sequence shown here is derived from an EMBL/GenBank/DDBJ whole genome shotgun (WGS) entry which is preliminary data.</text>
</comment>
<dbReference type="RefSeq" id="WP_125366121.1">
    <property type="nucleotide sequence ID" value="NZ_RHWT01000035.1"/>
</dbReference>
<sequence>MQKHGTEKIYQALENMGLAPLRIRDGIHVVDAQGRIVAHYACPIGNESHWEIWPTPTYPLPHDKLTTAYPLTKEILFQFSLVEGDEKNKQQALNKLAYNESVFIENE</sequence>
<accession>A0A3R8ZVU5</accession>
<name>A0A3R8ZVU5_ENTCL</name>
<gene>
    <name evidence="1" type="ORF">EGK68_20440</name>
</gene>
<proteinExistence type="predicted"/>
<organism evidence="1 2">
    <name type="scientific">Enterobacter cloacae</name>
    <dbReference type="NCBI Taxonomy" id="550"/>
    <lineage>
        <taxon>Bacteria</taxon>
        <taxon>Pseudomonadati</taxon>
        <taxon>Pseudomonadota</taxon>
        <taxon>Gammaproteobacteria</taxon>
        <taxon>Enterobacterales</taxon>
        <taxon>Enterobacteriaceae</taxon>
        <taxon>Enterobacter</taxon>
        <taxon>Enterobacter cloacae complex</taxon>
    </lineage>
</organism>
<reference evidence="1 2" key="1">
    <citation type="submission" date="2018-10" db="EMBL/GenBank/DDBJ databases">
        <title>Transmission dynamics of multidrug resistant bacteria on intensive care unit surfaces.</title>
        <authorList>
            <person name="D'Souza A.W."/>
            <person name="Potter R.F."/>
            <person name="Wallace M."/>
            <person name="Shupe A."/>
            <person name="Patel S."/>
            <person name="Sun S."/>
            <person name="Gul D."/>
            <person name="Kwon J.H."/>
            <person name="Andleeb S."/>
            <person name="Burnham C.-A.D."/>
            <person name="Dantas G."/>
        </authorList>
    </citation>
    <scope>NUCLEOTIDE SEQUENCE [LARGE SCALE GENOMIC DNA]</scope>
    <source>
        <strain evidence="1 2">EC_073</strain>
    </source>
</reference>
<evidence type="ECO:0000313" key="1">
    <source>
        <dbReference type="EMBL" id="RSB28231.1"/>
    </source>
</evidence>
<evidence type="ECO:0000313" key="2">
    <source>
        <dbReference type="Proteomes" id="UP000275321"/>
    </source>
</evidence>
<dbReference type="AlphaFoldDB" id="A0A3R8ZVU5"/>